<dbReference type="JaponicusDB" id="SJAG_02762">
    <property type="gene designation" value="mrpl25"/>
</dbReference>
<dbReference type="EMBL" id="KE651166">
    <property type="protein sequence ID" value="EEB07661.2"/>
    <property type="molecule type" value="Genomic_DNA"/>
</dbReference>
<protein>
    <submittedName>
        <fullName evidence="2">Ribosomal protein subunit L25</fullName>
    </submittedName>
</protein>
<evidence type="ECO:0000313" key="3">
    <source>
        <dbReference type="JaponicusDB" id="SJAG_02762"/>
    </source>
</evidence>
<accession>B6K140</accession>
<dbReference type="RefSeq" id="XP_002173954.2">
    <property type="nucleotide sequence ID" value="XM_002173918.2"/>
</dbReference>
<evidence type="ECO:0000259" key="1">
    <source>
        <dbReference type="Pfam" id="PF18126"/>
    </source>
</evidence>
<evidence type="ECO:0000313" key="4">
    <source>
        <dbReference type="Proteomes" id="UP000001744"/>
    </source>
</evidence>
<dbReference type="STRING" id="402676.B6K140"/>
<gene>
    <name evidence="3" type="primary">mrpl25</name>
    <name evidence="2" type="ORF">SJAG_02762</name>
</gene>
<dbReference type="VEuPathDB" id="FungiDB:SJAG_02762"/>
<keyword evidence="2" id="KW-0689">Ribosomal protein</keyword>
<dbReference type="Pfam" id="PF18126">
    <property type="entry name" value="Mitoc_mL59"/>
    <property type="match status" value="1"/>
</dbReference>
<dbReference type="OrthoDB" id="18529at2759"/>
<name>B6K140_SCHJY</name>
<dbReference type="PANTHER" id="PTHR28041">
    <property type="entry name" value="54S RIBOSOMAL PROTEIN L25, MITOCHONDRIAL"/>
    <property type="match status" value="1"/>
</dbReference>
<dbReference type="OMA" id="VISKEVW"/>
<organism evidence="2 4">
    <name type="scientific">Schizosaccharomyces japonicus (strain yFS275 / FY16936)</name>
    <name type="common">Fission yeast</name>
    <dbReference type="NCBI Taxonomy" id="402676"/>
    <lineage>
        <taxon>Eukaryota</taxon>
        <taxon>Fungi</taxon>
        <taxon>Dikarya</taxon>
        <taxon>Ascomycota</taxon>
        <taxon>Taphrinomycotina</taxon>
        <taxon>Schizosaccharomycetes</taxon>
        <taxon>Schizosaccharomycetales</taxon>
        <taxon>Schizosaccharomycetaceae</taxon>
        <taxon>Schizosaccharomyces</taxon>
    </lineage>
</organism>
<dbReference type="HOGENOM" id="CLU_076154_2_0_1"/>
<dbReference type="PANTHER" id="PTHR28041:SF1">
    <property type="entry name" value="LARGE RIBOSOMAL SUBUNIT PROTEIN ML59"/>
    <property type="match status" value="1"/>
</dbReference>
<dbReference type="GeneID" id="7049425"/>
<dbReference type="InterPro" id="IPR040922">
    <property type="entry name" value="Ribosomal_mL59_dom"/>
</dbReference>
<keyword evidence="2" id="KW-0687">Ribonucleoprotein</keyword>
<dbReference type="GO" id="GO:0003735">
    <property type="term" value="F:structural constituent of ribosome"/>
    <property type="evidence" value="ECO:0000318"/>
    <property type="project" value="GO_Central"/>
</dbReference>
<feature type="domain" description="Large ribosomal subunit protein mL59" evidence="1">
    <location>
        <begin position="11"/>
        <end position="127"/>
    </location>
</feature>
<dbReference type="InterPro" id="IPR037507">
    <property type="entry name" value="Ribosomal_mL59"/>
</dbReference>
<dbReference type="eggNOG" id="ENOG502RS0K">
    <property type="taxonomic scope" value="Eukaryota"/>
</dbReference>
<dbReference type="Proteomes" id="UP000001744">
    <property type="component" value="Unassembled WGS sequence"/>
</dbReference>
<sequence length="141" mass="16386">MKLGLKELPAKLRAFFAKFPPETEKAWSLGTARPNPFLPAKNEITGAWRGPVYSNRKQADLFKLAKMHNLQHLLPRQKTWNGEKNRRIIQSVIRPKGKKFERNKEARQEKKNTILQEALKKTDAFKQNLKKEKALNSRSPI</sequence>
<proteinExistence type="predicted"/>
<keyword evidence="4" id="KW-1185">Reference proteome</keyword>
<dbReference type="AlphaFoldDB" id="B6K140"/>
<evidence type="ECO:0000313" key="2">
    <source>
        <dbReference type="EMBL" id="EEB07661.2"/>
    </source>
</evidence>
<reference evidence="2 4" key="1">
    <citation type="journal article" date="2011" name="Science">
        <title>Comparative functional genomics of the fission yeasts.</title>
        <authorList>
            <person name="Rhind N."/>
            <person name="Chen Z."/>
            <person name="Yassour M."/>
            <person name="Thompson D.A."/>
            <person name="Haas B.J."/>
            <person name="Habib N."/>
            <person name="Wapinski I."/>
            <person name="Roy S."/>
            <person name="Lin M.F."/>
            <person name="Heiman D.I."/>
            <person name="Young S.K."/>
            <person name="Furuya K."/>
            <person name="Guo Y."/>
            <person name="Pidoux A."/>
            <person name="Chen H.M."/>
            <person name="Robbertse B."/>
            <person name="Goldberg J.M."/>
            <person name="Aoki K."/>
            <person name="Bayne E.H."/>
            <person name="Berlin A.M."/>
            <person name="Desjardins C.A."/>
            <person name="Dobbs E."/>
            <person name="Dukaj L."/>
            <person name="Fan L."/>
            <person name="FitzGerald M.G."/>
            <person name="French C."/>
            <person name="Gujja S."/>
            <person name="Hansen K."/>
            <person name="Keifenheim D."/>
            <person name="Levin J.Z."/>
            <person name="Mosher R.A."/>
            <person name="Mueller C.A."/>
            <person name="Pfiffner J."/>
            <person name="Priest M."/>
            <person name="Russ C."/>
            <person name="Smialowska A."/>
            <person name="Swoboda P."/>
            <person name="Sykes S.M."/>
            <person name="Vaughn M."/>
            <person name="Vengrova S."/>
            <person name="Yoder R."/>
            <person name="Zeng Q."/>
            <person name="Allshire R."/>
            <person name="Baulcombe D."/>
            <person name="Birren B.W."/>
            <person name="Brown W."/>
            <person name="Ekwall K."/>
            <person name="Kellis M."/>
            <person name="Leatherwood J."/>
            <person name="Levin H."/>
            <person name="Margalit H."/>
            <person name="Martienssen R."/>
            <person name="Nieduszynski C.A."/>
            <person name="Spatafora J.W."/>
            <person name="Friedman N."/>
            <person name="Dalgaard J.Z."/>
            <person name="Baumann P."/>
            <person name="Niki H."/>
            <person name="Regev A."/>
            <person name="Nusbaum C."/>
        </authorList>
    </citation>
    <scope>NUCLEOTIDE SEQUENCE [LARGE SCALE GENOMIC DNA]</scope>
    <source>
        <strain evidence="4">yFS275 / FY16936</strain>
    </source>
</reference>
<dbReference type="GO" id="GO:0005762">
    <property type="term" value="C:mitochondrial large ribosomal subunit"/>
    <property type="evidence" value="ECO:0000318"/>
    <property type="project" value="GO_Central"/>
</dbReference>